<evidence type="ECO:0000313" key="5">
    <source>
        <dbReference type="Proteomes" id="UP000182135"/>
    </source>
</evidence>
<dbReference type="eggNOG" id="COG1534">
    <property type="taxonomic scope" value="Bacteria"/>
</dbReference>
<name>A0A1I2JYT9_9CLOT</name>
<keyword evidence="5" id="KW-1185">Reference proteome</keyword>
<dbReference type="GeneID" id="90545311"/>
<dbReference type="InterPro" id="IPR017924">
    <property type="entry name" value="RNA-binding_YhbY"/>
</dbReference>
<dbReference type="PANTHER" id="PTHR40065:SF3">
    <property type="entry name" value="RNA-BINDING PROTEIN YHBY"/>
    <property type="match status" value="1"/>
</dbReference>
<dbReference type="EMBL" id="FOOE01000003">
    <property type="protein sequence ID" value="SFF57991.1"/>
    <property type="molecule type" value="Genomic_DNA"/>
</dbReference>
<dbReference type="Gene3D" id="3.30.110.60">
    <property type="entry name" value="YhbY-like"/>
    <property type="match status" value="1"/>
</dbReference>
<dbReference type="Pfam" id="PF01985">
    <property type="entry name" value="CRS1_YhbY"/>
    <property type="match status" value="1"/>
</dbReference>
<dbReference type="GO" id="GO:0003723">
    <property type="term" value="F:RNA binding"/>
    <property type="evidence" value="ECO:0007669"/>
    <property type="project" value="UniProtKB-UniRule"/>
</dbReference>
<proteinExistence type="predicted"/>
<dbReference type="InterPro" id="IPR001890">
    <property type="entry name" value="RNA-binding_CRM"/>
</dbReference>
<evidence type="ECO:0000313" key="4">
    <source>
        <dbReference type="EMBL" id="SFF57991.1"/>
    </source>
</evidence>
<feature type="domain" description="CRM" evidence="3">
    <location>
        <begin position="1"/>
        <end position="96"/>
    </location>
</feature>
<gene>
    <name evidence="4" type="ORF">SAMN04487885_103115</name>
</gene>
<evidence type="ECO:0000256" key="1">
    <source>
        <dbReference type="ARBA" id="ARBA00022884"/>
    </source>
</evidence>
<dbReference type="AlphaFoldDB" id="A0A1I2JYT9"/>
<dbReference type="InterPro" id="IPR051925">
    <property type="entry name" value="RNA-binding_domain"/>
</dbReference>
<dbReference type="InterPro" id="IPR035920">
    <property type="entry name" value="YhbY-like_sf"/>
</dbReference>
<dbReference type="PANTHER" id="PTHR40065">
    <property type="entry name" value="RNA-BINDING PROTEIN YHBY"/>
    <property type="match status" value="1"/>
</dbReference>
<accession>A0A1I2JYT9</accession>
<organism evidence="4 5">
    <name type="scientific">Clostridium cadaveris</name>
    <dbReference type="NCBI Taxonomy" id="1529"/>
    <lineage>
        <taxon>Bacteria</taxon>
        <taxon>Bacillati</taxon>
        <taxon>Bacillota</taxon>
        <taxon>Clostridia</taxon>
        <taxon>Eubacteriales</taxon>
        <taxon>Clostridiaceae</taxon>
        <taxon>Clostridium</taxon>
    </lineage>
</organism>
<evidence type="ECO:0000256" key="2">
    <source>
        <dbReference type="PROSITE-ProRule" id="PRU00626"/>
    </source>
</evidence>
<evidence type="ECO:0000259" key="3">
    <source>
        <dbReference type="PROSITE" id="PS51295"/>
    </source>
</evidence>
<protein>
    <submittedName>
        <fullName evidence="4">RNA-binding protein</fullName>
    </submittedName>
</protein>
<dbReference type="Proteomes" id="UP000182135">
    <property type="component" value="Unassembled WGS sequence"/>
</dbReference>
<dbReference type="STRING" id="1529.SAMN04487885_103115"/>
<sequence>MITSKQRAYLRGLAQEITPIFQLGKNGIEDSFVKQIDDALEARELIKLTVLKTSGYTAREASDAICEELNCEGVQAIGSKVVLYRKSQKKPKIELPKAPKSE</sequence>
<dbReference type="OrthoDB" id="9797519at2"/>
<dbReference type="RefSeq" id="WP_027638613.1">
    <property type="nucleotide sequence ID" value="NZ_BAAACD010000003.1"/>
</dbReference>
<dbReference type="NCBIfam" id="TIGR00253">
    <property type="entry name" value="RNA_bind_YhbY"/>
    <property type="match status" value="1"/>
</dbReference>
<dbReference type="SMART" id="SM01103">
    <property type="entry name" value="CRS1_YhbY"/>
    <property type="match status" value="1"/>
</dbReference>
<dbReference type="SUPFAM" id="SSF75471">
    <property type="entry name" value="YhbY-like"/>
    <property type="match status" value="1"/>
</dbReference>
<dbReference type="PROSITE" id="PS51295">
    <property type="entry name" value="CRM"/>
    <property type="match status" value="1"/>
</dbReference>
<reference evidence="4 5" key="1">
    <citation type="submission" date="2016-10" db="EMBL/GenBank/DDBJ databases">
        <authorList>
            <person name="de Groot N.N."/>
        </authorList>
    </citation>
    <scope>NUCLEOTIDE SEQUENCE [LARGE SCALE GENOMIC DNA]</scope>
    <source>
        <strain evidence="4 5">NLAE-zl-G419</strain>
    </source>
</reference>
<keyword evidence="1 2" id="KW-0694">RNA-binding</keyword>